<keyword evidence="1" id="KW-0812">Transmembrane</keyword>
<feature type="transmembrane region" description="Helical" evidence="1">
    <location>
        <begin position="129"/>
        <end position="147"/>
    </location>
</feature>
<organism evidence="2 3">
    <name type="scientific">Candidatus Dojkabacteria bacterium</name>
    <dbReference type="NCBI Taxonomy" id="2099670"/>
    <lineage>
        <taxon>Bacteria</taxon>
        <taxon>Candidatus Dojkabacteria</taxon>
    </lineage>
</organism>
<feature type="transmembrane region" description="Helical" evidence="1">
    <location>
        <begin position="242"/>
        <end position="263"/>
    </location>
</feature>
<accession>A0A955RLD9</accession>
<proteinExistence type="predicted"/>
<comment type="caution">
    <text evidence="2">The sequence shown here is derived from an EMBL/GenBank/DDBJ whole genome shotgun (WGS) entry which is preliminary data.</text>
</comment>
<feature type="transmembrane region" description="Helical" evidence="1">
    <location>
        <begin position="191"/>
        <end position="209"/>
    </location>
</feature>
<keyword evidence="1" id="KW-1133">Transmembrane helix</keyword>
<evidence type="ECO:0000313" key="2">
    <source>
        <dbReference type="EMBL" id="MCA9386964.1"/>
    </source>
</evidence>
<dbReference type="Pfam" id="PF12679">
    <property type="entry name" value="ABC2_membrane_2"/>
    <property type="match status" value="1"/>
</dbReference>
<gene>
    <name evidence="2" type="ORF">KC669_02930</name>
</gene>
<dbReference type="GO" id="GO:0140359">
    <property type="term" value="F:ABC-type transporter activity"/>
    <property type="evidence" value="ECO:0007669"/>
    <property type="project" value="InterPro"/>
</dbReference>
<evidence type="ECO:0000313" key="3">
    <source>
        <dbReference type="Proteomes" id="UP000714915"/>
    </source>
</evidence>
<protein>
    <submittedName>
        <fullName evidence="2">ABC transporter permease subunit</fullName>
    </submittedName>
</protein>
<evidence type="ECO:0000256" key="1">
    <source>
        <dbReference type="SAM" id="Phobius"/>
    </source>
</evidence>
<dbReference type="AlphaFoldDB" id="A0A955RLD9"/>
<reference evidence="2" key="1">
    <citation type="submission" date="2020-04" db="EMBL/GenBank/DDBJ databases">
        <authorList>
            <person name="Zhang T."/>
        </authorList>
    </citation>
    <scope>NUCLEOTIDE SEQUENCE</scope>
    <source>
        <strain evidence="2">HKST-UBA09</strain>
    </source>
</reference>
<keyword evidence="1" id="KW-0472">Membrane</keyword>
<reference evidence="2" key="2">
    <citation type="journal article" date="2021" name="Microbiome">
        <title>Successional dynamics and alternative stable states in a saline activated sludge microbial community over 9 years.</title>
        <authorList>
            <person name="Wang Y."/>
            <person name="Ye J."/>
            <person name="Ju F."/>
            <person name="Liu L."/>
            <person name="Boyd J.A."/>
            <person name="Deng Y."/>
            <person name="Parks D.H."/>
            <person name="Jiang X."/>
            <person name="Yin X."/>
            <person name="Woodcroft B.J."/>
            <person name="Tyson G.W."/>
            <person name="Hugenholtz P."/>
            <person name="Polz M.F."/>
            <person name="Zhang T."/>
        </authorList>
    </citation>
    <scope>NUCLEOTIDE SEQUENCE</scope>
    <source>
        <strain evidence="2">HKST-UBA09</strain>
    </source>
</reference>
<feature type="transmembrane region" description="Helical" evidence="1">
    <location>
        <begin position="80"/>
        <end position="97"/>
    </location>
</feature>
<feature type="transmembrane region" description="Helical" evidence="1">
    <location>
        <begin position="159"/>
        <end position="179"/>
    </location>
</feature>
<dbReference type="Proteomes" id="UP000714915">
    <property type="component" value="Unassembled WGS sequence"/>
</dbReference>
<dbReference type="PANTHER" id="PTHR43471">
    <property type="entry name" value="ABC TRANSPORTER PERMEASE"/>
    <property type="match status" value="1"/>
</dbReference>
<dbReference type="PANTHER" id="PTHR43471:SF12">
    <property type="entry name" value="HYPOTHETICAL MEMBRANE PROTEIN, CONSERVED"/>
    <property type="match status" value="1"/>
</dbReference>
<feature type="transmembrane region" description="Helical" evidence="1">
    <location>
        <begin position="20"/>
        <end position="40"/>
    </location>
</feature>
<sequence>MKKTLSIINFELKSLNRFYIWWNIAWISMILLIVPFYSSISEESEKFGELYENLPEGIRVAFSLDANTLSTIEGFINTELVELLVLATSILGLYFGARSIQREINNKSLLFLVTKPVSRFSIFFGKAKAVLISSFFANAVLFGFVYFAAEIMTTETISLLYVVSSFLVIMLYLFLYYSLGLMLGVLREGGSALGVGVVAVISTFMFNIVSNLSDKADFLKYLTPYYYLDLKTVINDNVGINLFNYFIILSITVTFFIIGYLIFKNKDIDT</sequence>
<name>A0A955RLD9_9BACT</name>
<dbReference type="GO" id="GO:0005886">
    <property type="term" value="C:plasma membrane"/>
    <property type="evidence" value="ECO:0007669"/>
    <property type="project" value="UniProtKB-SubCell"/>
</dbReference>
<dbReference type="EMBL" id="JAGQLF010000030">
    <property type="protein sequence ID" value="MCA9386964.1"/>
    <property type="molecule type" value="Genomic_DNA"/>
</dbReference>